<protein>
    <recommendedName>
        <fullName evidence="1">Methyltransferase FkbM domain-containing protein</fullName>
    </recommendedName>
</protein>
<dbReference type="Proteomes" id="UP000077134">
    <property type="component" value="Unassembled WGS sequence"/>
</dbReference>
<accession>A0A167D8R0</accession>
<comment type="caution">
    <text evidence="2">The sequence shown here is derived from an EMBL/GenBank/DDBJ whole genome shotgun (WGS) entry which is preliminary data.</text>
</comment>
<dbReference type="SUPFAM" id="SSF53335">
    <property type="entry name" value="S-adenosyl-L-methionine-dependent methyltransferases"/>
    <property type="match status" value="1"/>
</dbReference>
<organism evidence="2 3">
    <name type="scientific">Paenibacillus crassostreae</name>
    <dbReference type="NCBI Taxonomy" id="1763538"/>
    <lineage>
        <taxon>Bacteria</taxon>
        <taxon>Bacillati</taxon>
        <taxon>Bacillota</taxon>
        <taxon>Bacilli</taxon>
        <taxon>Bacillales</taxon>
        <taxon>Paenibacillaceae</taxon>
        <taxon>Paenibacillus</taxon>
    </lineage>
</organism>
<proteinExistence type="predicted"/>
<dbReference type="Gene3D" id="3.40.50.720">
    <property type="entry name" value="NAD(P)-binding Rossmann-like Domain"/>
    <property type="match status" value="1"/>
</dbReference>
<gene>
    <name evidence="2" type="ORF">PNBC_13070</name>
</gene>
<reference evidence="2 3" key="1">
    <citation type="submission" date="2016-02" db="EMBL/GenBank/DDBJ databases">
        <title>Paenibacillus sp. LPB0068, isolated from Crassostrea gigas.</title>
        <authorList>
            <person name="Shin S.-K."/>
            <person name="Yi H."/>
        </authorList>
    </citation>
    <scope>NUCLEOTIDE SEQUENCE [LARGE SCALE GENOMIC DNA]</scope>
    <source>
        <strain evidence="2 3">LPB0068</strain>
    </source>
</reference>
<keyword evidence="3" id="KW-1185">Reference proteome</keyword>
<dbReference type="STRING" id="1763538.LPB68_14230"/>
<dbReference type="AlphaFoldDB" id="A0A167D8R0"/>
<dbReference type="EMBL" id="LSFN01000016">
    <property type="protein sequence ID" value="OAB74076.1"/>
    <property type="molecule type" value="Genomic_DNA"/>
</dbReference>
<evidence type="ECO:0000313" key="3">
    <source>
        <dbReference type="Proteomes" id="UP000077134"/>
    </source>
</evidence>
<evidence type="ECO:0000259" key="1">
    <source>
        <dbReference type="Pfam" id="PF05050"/>
    </source>
</evidence>
<dbReference type="InterPro" id="IPR006342">
    <property type="entry name" value="FkbM_mtfrase"/>
</dbReference>
<dbReference type="OrthoDB" id="5329963at2"/>
<name>A0A167D8R0_9BACL</name>
<dbReference type="Pfam" id="PF05050">
    <property type="entry name" value="Methyltransf_21"/>
    <property type="match status" value="1"/>
</dbReference>
<feature type="domain" description="Methyltransferase FkbM" evidence="1">
    <location>
        <begin position="207"/>
        <end position="336"/>
    </location>
</feature>
<dbReference type="Gene3D" id="3.40.50.150">
    <property type="entry name" value="Vaccinia Virus protein VP39"/>
    <property type="match status" value="1"/>
</dbReference>
<evidence type="ECO:0000313" key="2">
    <source>
        <dbReference type="EMBL" id="OAB74076.1"/>
    </source>
</evidence>
<sequence length="376" mass="43144">MVEGTLQELLTREQNPLELLLKKSSIILKDKDKKIVLFGAGNVGKFYLQWFRKYGLDDRLYFCDNNPQKWGEIYNNIPIISPNELKEGISESYIIITSLDYGDDIFLQLTNNGLGGNLVDSLAHKLIKDLFSFSNYEDYYNVIKDNLSGFEEVFRSLSDSLSKEVFMERLNYCITMDPKYLIHLKSDSPQYFESGIISLSKNEVFIDGGAFIGDTAEEFIKQTKGEFIKIYSFEPEETKHKEFLTRTSNSSNVELVPYGLWSCKDELQFEAKDSTDSGLSEFGNVKVPVISIDEFLDGKPTTFIKMDIEGSEYEALLGAEMTIKKFKPKLAICVYHNLLDVIEIPKYLKKIVPEYKLYFRHYGNDGTETICYAVVD</sequence>
<dbReference type="KEGG" id="pcx:LPB68_14230"/>
<dbReference type="InterPro" id="IPR029063">
    <property type="entry name" value="SAM-dependent_MTases_sf"/>
</dbReference>
<dbReference type="RefSeq" id="WP_068658849.1">
    <property type="nucleotide sequence ID" value="NZ_CP017770.1"/>
</dbReference>
<dbReference type="NCBIfam" id="TIGR01444">
    <property type="entry name" value="fkbM_fam"/>
    <property type="match status" value="1"/>
</dbReference>